<organism evidence="1 2">
    <name type="scientific">Methylotenera oryzisoli</name>
    <dbReference type="NCBI Taxonomy" id="2080758"/>
    <lineage>
        <taxon>Bacteria</taxon>
        <taxon>Pseudomonadati</taxon>
        <taxon>Pseudomonadota</taxon>
        <taxon>Betaproteobacteria</taxon>
        <taxon>Nitrosomonadales</taxon>
        <taxon>Methylophilaceae</taxon>
        <taxon>Methylotenera</taxon>
    </lineage>
</organism>
<dbReference type="InterPro" id="IPR019289">
    <property type="entry name" value="Phage_tail_E/E"/>
</dbReference>
<evidence type="ECO:0000313" key="1">
    <source>
        <dbReference type="EMBL" id="TFW71506.1"/>
    </source>
</evidence>
<comment type="caution">
    <text evidence="1">The sequence shown here is derived from an EMBL/GenBank/DDBJ whole genome shotgun (WGS) entry which is preliminary data.</text>
</comment>
<protein>
    <submittedName>
        <fullName evidence="1">Phage tail assembly protein</fullName>
    </submittedName>
</protein>
<evidence type="ECO:0000313" key="2">
    <source>
        <dbReference type="Proteomes" id="UP000297706"/>
    </source>
</evidence>
<dbReference type="RefSeq" id="WP_135277051.1">
    <property type="nucleotide sequence ID" value="NZ_PQVH01000008.1"/>
</dbReference>
<proteinExistence type="predicted"/>
<dbReference type="OrthoDB" id="7366507at2"/>
<dbReference type="Pfam" id="PF10109">
    <property type="entry name" value="Phage_TAC_7"/>
    <property type="match status" value="1"/>
</dbReference>
<sequence length="98" mass="10767">MTQSNSIPLDTPIKRGEKEITEVTLRKPDSGELRGTNLTDLLQMDVAALEKVIPRISDPSLTLYEVQHLDPADLMQFGAVVSSFLLPKATMQAAYQPA</sequence>
<dbReference type="EMBL" id="PQVH01000008">
    <property type="protein sequence ID" value="TFW71506.1"/>
    <property type="molecule type" value="Genomic_DNA"/>
</dbReference>
<dbReference type="AlphaFoldDB" id="A0A4Y9VQX0"/>
<gene>
    <name evidence="1" type="ORF">C3Y98_05255</name>
</gene>
<name>A0A4Y9VQX0_9PROT</name>
<accession>A0A4Y9VQX0</accession>
<reference evidence="1 2" key="1">
    <citation type="submission" date="2018-02" db="EMBL/GenBank/DDBJ databases">
        <title>A novel lanthanide dependent methylotroph, Methylotenera sp. La3113.</title>
        <authorList>
            <person name="Lv H."/>
            <person name="Tani A."/>
        </authorList>
    </citation>
    <scope>NUCLEOTIDE SEQUENCE [LARGE SCALE GENOMIC DNA]</scope>
    <source>
        <strain evidence="1 2">La3113</strain>
    </source>
</reference>
<keyword evidence="2" id="KW-1185">Reference proteome</keyword>
<dbReference type="Proteomes" id="UP000297706">
    <property type="component" value="Unassembled WGS sequence"/>
</dbReference>